<dbReference type="PANTHER" id="PTHR21654">
    <property type="entry name" value="FI21293P1"/>
    <property type="match status" value="1"/>
</dbReference>
<dbReference type="InterPro" id="IPR001005">
    <property type="entry name" value="SANT/Myb"/>
</dbReference>
<evidence type="ECO:0000313" key="10">
    <source>
        <dbReference type="Proteomes" id="UP000594263"/>
    </source>
</evidence>
<dbReference type="PROSITE" id="PS50090">
    <property type="entry name" value="MYB_LIKE"/>
    <property type="match status" value="1"/>
</dbReference>
<comment type="subcellular location">
    <subcellularLocation>
        <location evidence="1">Nucleus</location>
    </subcellularLocation>
</comment>
<dbReference type="CDD" id="cd12203">
    <property type="entry name" value="GT1"/>
    <property type="match status" value="1"/>
</dbReference>
<proteinExistence type="predicted"/>
<feature type="domain" description="Myb-like" evidence="8">
    <location>
        <begin position="45"/>
        <end position="109"/>
    </location>
</feature>
<feature type="compositionally biased region" description="Basic and acidic residues" evidence="6">
    <location>
        <begin position="287"/>
        <end position="297"/>
    </location>
</feature>
<evidence type="ECO:0000256" key="6">
    <source>
        <dbReference type="SAM" id="MobiDB-lite"/>
    </source>
</evidence>
<feature type="region of interest" description="Disordered" evidence="6">
    <location>
        <begin position="269"/>
        <end position="320"/>
    </location>
</feature>
<keyword evidence="3" id="KW-0238">DNA-binding</keyword>
<keyword evidence="7" id="KW-0472">Membrane</keyword>
<feature type="compositionally biased region" description="Acidic residues" evidence="6">
    <location>
        <begin position="269"/>
        <end position="286"/>
    </location>
</feature>
<evidence type="ECO:0000256" key="3">
    <source>
        <dbReference type="ARBA" id="ARBA00023125"/>
    </source>
</evidence>
<dbReference type="Gene3D" id="1.10.10.60">
    <property type="entry name" value="Homeodomain-like"/>
    <property type="match status" value="1"/>
</dbReference>
<dbReference type="GO" id="GO:0003677">
    <property type="term" value="F:DNA binding"/>
    <property type="evidence" value="ECO:0007669"/>
    <property type="project" value="UniProtKB-KW"/>
</dbReference>
<reference evidence="9" key="1">
    <citation type="submission" date="2021-01" db="UniProtKB">
        <authorList>
            <consortium name="EnsemblPlants"/>
        </authorList>
    </citation>
    <scope>IDENTIFICATION</scope>
</reference>
<evidence type="ECO:0000256" key="1">
    <source>
        <dbReference type="ARBA" id="ARBA00004123"/>
    </source>
</evidence>
<accession>A0A7N0UHA9</accession>
<keyword evidence="10" id="KW-1185">Reference proteome</keyword>
<organism evidence="9 10">
    <name type="scientific">Kalanchoe fedtschenkoi</name>
    <name type="common">Lavender scallops</name>
    <name type="synonym">South American air plant</name>
    <dbReference type="NCBI Taxonomy" id="63787"/>
    <lineage>
        <taxon>Eukaryota</taxon>
        <taxon>Viridiplantae</taxon>
        <taxon>Streptophyta</taxon>
        <taxon>Embryophyta</taxon>
        <taxon>Tracheophyta</taxon>
        <taxon>Spermatophyta</taxon>
        <taxon>Magnoliopsida</taxon>
        <taxon>eudicotyledons</taxon>
        <taxon>Gunneridae</taxon>
        <taxon>Pentapetalae</taxon>
        <taxon>Saxifragales</taxon>
        <taxon>Crassulaceae</taxon>
        <taxon>Kalanchoe</taxon>
    </lineage>
</organism>
<dbReference type="InterPro" id="IPR044822">
    <property type="entry name" value="Myb_DNA-bind_4"/>
</dbReference>
<dbReference type="EnsemblPlants" id="Kaladp0067s0082.1.v1.1">
    <property type="protein sequence ID" value="Kaladp0067s0082.1.v1.1"/>
    <property type="gene ID" value="Kaladp0067s0082.v1.1"/>
</dbReference>
<dbReference type="AlphaFoldDB" id="A0A7N0UHA9"/>
<sequence length="320" mass="35675">MPIITLTLAVWIILEFYTISIWNLIAIVIYHLQGDPASGGGGWSSSEAASSRWPKVEVLALIKLRSNLENRYQEAGPKGPLWEEISAGMQRMGYNRSSKRCKEKWENINKYFKKVKESNKKRPEDAKTCPYFYELDAIYQRKILGGANTGSSSSSMVPFQQQQPQQSLALEGSTTTAKHQDTSVSNPGTVQTSATHAESINKTDGTDLLVQPHNGGLPDDIFGDRGGHARAGGGSTKPEDIMMELMKQQLVQQLLNLEDYEQQKMDELGDTTENVEEDQGEDEDESKEDRMAYEIDFQRPPTNNKNGGNNGAPSFITMFQ</sequence>
<keyword evidence="4" id="KW-0804">Transcription</keyword>
<name>A0A7N0UHA9_KALFE</name>
<feature type="transmembrane region" description="Helical" evidence="7">
    <location>
        <begin position="6"/>
        <end position="30"/>
    </location>
</feature>
<feature type="compositionally biased region" description="Low complexity" evidence="6">
    <location>
        <begin position="151"/>
        <end position="167"/>
    </location>
</feature>
<evidence type="ECO:0000256" key="2">
    <source>
        <dbReference type="ARBA" id="ARBA00023015"/>
    </source>
</evidence>
<dbReference type="OMA" id="FYTISIW"/>
<dbReference type="FunFam" id="1.10.10.60:FF:000092">
    <property type="entry name" value="Trihelix transcription factor GT-2"/>
    <property type="match status" value="1"/>
</dbReference>
<dbReference type="Gramene" id="Kaladp0067s0082.1.v1.1">
    <property type="protein sequence ID" value="Kaladp0067s0082.1.v1.1"/>
    <property type="gene ID" value="Kaladp0067s0082.v1.1"/>
</dbReference>
<feature type="region of interest" description="Disordered" evidence="6">
    <location>
        <begin position="149"/>
        <end position="196"/>
    </location>
</feature>
<dbReference type="GO" id="GO:0005634">
    <property type="term" value="C:nucleus"/>
    <property type="evidence" value="ECO:0007669"/>
    <property type="project" value="UniProtKB-SubCell"/>
</dbReference>
<dbReference type="PANTHER" id="PTHR21654:SF84">
    <property type="entry name" value="SI:DKEY-66I24.7"/>
    <property type="match status" value="1"/>
</dbReference>
<evidence type="ECO:0000313" key="9">
    <source>
        <dbReference type="EnsemblPlants" id="Kaladp0067s0082.1.v1.1"/>
    </source>
</evidence>
<feature type="compositionally biased region" description="Polar residues" evidence="6">
    <location>
        <begin position="172"/>
        <end position="196"/>
    </location>
</feature>
<evidence type="ECO:0000256" key="7">
    <source>
        <dbReference type="SAM" id="Phobius"/>
    </source>
</evidence>
<keyword evidence="5" id="KW-0539">Nucleus</keyword>
<dbReference type="Proteomes" id="UP000594263">
    <property type="component" value="Unplaced"/>
</dbReference>
<protein>
    <recommendedName>
        <fullName evidence="8">Myb-like domain-containing protein</fullName>
    </recommendedName>
</protein>
<evidence type="ECO:0000256" key="4">
    <source>
        <dbReference type="ARBA" id="ARBA00023163"/>
    </source>
</evidence>
<keyword evidence="7" id="KW-1133">Transmembrane helix</keyword>
<dbReference type="Pfam" id="PF13837">
    <property type="entry name" value="Myb_DNA-bind_4"/>
    <property type="match status" value="1"/>
</dbReference>
<evidence type="ECO:0000259" key="8">
    <source>
        <dbReference type="PROSITE" id="PS50090"/>
    </source>
</evidence>
<keyword evidence="7" id="KW-0812">Transmembrane</keyword>
<dbReference type="SMART" id="SM00717">
    <property type="entry name" value="SANT"/>
    <property type="match status" value="1"/>
</dbReference>
<dbReference type="GO" id="GO:0006355">
    <property type="term" value="P:regulation of DNA-templated transcription"/>
    <property type="evidence" value="ECO:0007669"/>
    <property type="project" value="UniProtKB-ARBA"/>
</dbReference>
<keyword evidence="2" id="KW-0805">Transcription regulation</keyword>
<evidence type="ECO:0000256" key="5">
    <source>
        <dbReference type="ARBA" id="ARBA00023242"/>
    </source>
</evidence>